<evidence type="ECO:0000313" key="2">
    <source>
        <dbReference type="Proteomes" id="UP000658127"/>
    </source>
</evidence>
<protein>
    <recommendedName>
        <fullName evidence="3">FXSXX-COOH protein</fullName>
    </recommendedName>
</protein>
<gene>
    <name evidence="1" type="ORF">GCM10011610_70230</name>
</gene>
<dbReference type="EMBL" id="BMNE01000017">
    <property type="protein sequence ID" value="GGO00872.1"/>
    <property type="molecule type" value="Genomic_DNA"/>
</dbReference>
<accession>A0ABQ2L313</accession>
<dbReference type="Proteomes" id="UP000658127">
    <property type="component" value="Unassembled WGS sequence"/>
</dbReference>
<dbReference type="RefSeq" id="WP_189034826.1">
    <property type="nucleotide sequence ID" value="NZ_BMNE01000017.1"/>
</dbReference>
<reference evidence="2" key="1">
    <citation type="journal article" date="2019" name="Int. J. Syst. Evol. Microbiol.">
        <title>The Global Catalogue of Microorganisms (GCM) 10K type strain sequencing project: providing services to taxonomists for standard genome sequencing and annotation.</title>
        <authorList>
            <consortium name="The Broad Institute Genomics Platform"/>
            <consortium name="The Broad Institute Genome Sequencing Center for Infectious Disease"/>
            <person name="Wu L."/>
            <person name="Ma J."/>
        </authorList>
    </citation>
    <scope>NUCLEOTIDE SEQUENCE [LARGE SCALE GENOMIC DNA]</scope>
    <source>
        <strain evidence="2">CGMCC 4.7329</strain>
    </source>
</reference>
<keyword evidence="2" id="KW-1185">Reference proteome</keyword>
<sequence>MTDSPADDLGRLLNSPLPPSFAELTPEQLADLTGLVEAGLQHRIDALTADAFGALDNLPVFLRGAVRKVVGL</sequence>
<comment type="caution">
    <text evidence="1">The sequence shown here is derived from an EMBL/GenBank/DDBJ whole genome shotgun (WGS) entry which is preliminary data.</text>
</comment>
<organism evidence="1 2">
    <name type="scientific">Nocardia rhizosphaerihabitans</name>
    <dbReference type="NCBI Taxonomy" id="1691570"/>
    <lineage>
        <taxon>Bacteria</taxon>
        <taxon>Bacillati</taxon>
        <taxon>Actinomycetota</taxon>
        <taxon>Actinomycetes</taxon>
        <taxon>Mycobacteriales</taxon>
        <taxon>Nocardiaceae</taxon>
        <taxon>Nocardia</taxon>
    </lineage>
</organism>
<name>A0ABQ2L313_9NOCA</name>
<proteinExistence type="predicted"/>
<evidence type="ECO:0008006" key="3">
    <source>
        <dbReference type="Google" id="ProtNLM"/>
    </source>
</evidence>
<evidence type="ECO:0000313" key="1">
    <source>
        <dbReference type="EMBL" id="GGO00872.1"/>
    </source>
</evidence>